<gene>
    <name evidence="2" type="ORF">M3P21_01710</name>
</gene>
<protein>
    <submittedName>
        <fullName evidence="2">SCP2 sterol-binding domain-containing protein</fullName>
    </submittedName>
</protein>
<dbReference type="InterPro" id="IPR003033">
    <property type="entry name" value="SCP2_sterol-bd_dom"/>
</dbReference>
<sequence>MSELLDQAVSALNEKLAGGAFSATAKFDVADLGAIMLDGSGARVGDDAADVTLRADVDTFQQIVAGDLDATGAFMSGRLTVDGDMSLAMQLASVLA</sequence>
<dbReference type="EMBL" id="JAMFMB010000001">
    <property type="protein sequence ID" value="MCL6282232.1"/>
    <property type="molecule type" value="Genomic_DNA"/>
</dbReference>
<dbReference type="RefSeq" id="WP_249706276.1">
    <property type="nucleotide sequence ID" value="NZ_JAMFMB010000001.1"/>
</dbReference>
<feature type="domain" description="SCP2" evidence="1">
    <location>
        <begin position="20"/>
        <end position="95"/>
    </location>
</feature>
<dbReference type="Proteomes" id="UP001203880">
    <property type="component" value="Unassembled WGS sequence"/>
</dbReference>
<evidence type="ECO:0000313" key="2">
    <source>
        <dbReference type="EMBL" id="MCL6282232.1"/>
    </source>
</evidence>
<dbReference type="Pfam" id="PF02036">
    <property type="entry name" value="SCP2"/>
    <property type="match status" value="1"/>
</dbReference>
<keyword evidence="3" id="KW-1185">Reference proteome</keyword>
<evidence type="ECO:0000259" key="1">
    <source>
        <dbReference type="Pfam" id="PF02036"/>
    </source>
</evidence>
<organism evidence="2 3">
    <name type="scientific">Ruegeria spongiae</name>
    <dbReference type="NCBI Taxonomy" id="2942209"/>
    <lineage>
        <taxon>Bacteria</taxon>
        <taxon>Pseudomonadati</taxon>
        <taxon>Pseudomonadota</taxon>
        <taxon>Alphaproteobacteria</taxon>
        <taxon>Rhodobacterales</taxon>
        <taxon>Roseobacteraceae</taxon>
        <taxon>Ruegeria</taxon>
    </lineage>
</organism>
<dbReference type="SUPFAM" id="SSF55718">
    <property type="entry name" value="SCP-like"/>
    <property type="match status" value="1"/>
</dbReference>
<proteinExistence type="predicted"/>
<name>A0ABT0PXI6_9RHOB</name>
<reference evidence="2" key="1">
    <citation type="submission" date="2022-05" db="EMBL/GenBank/DDBJ databases">
        <authorList>
            <person name="Park J.-S."/>
        </authorList>
    </citation>
    <scope>NUCLEOTIDE SEQUENCE</scope>
    <source>
        <strain evidence="2">2012CJ41-6</strain>
    </source>
</reference>
<accession>A0ABT0PXI6</accession>
<comment type="caution">
    <text evidence="2">The sequence shown here is derived from an EMBL/GenBank/DDBJ whole genome shotgun (WGS) entry which is preliminary data.</text>
</comment>
<dbReference type="Gene3D" id="3.30.1050.10">
    <property type="entry name" value="SCP2 sterol-binding domain"/>
    <property type="match status" value="1"/>
</dbReference>
<dbReference type="InterPro" id="IPR036527">
    <property type="entry name" value="SCP2_sterol-bd_dom_sf"/>
</dbReference>
<evidence type="ECO:0000313" key="3">
    <source>
        <dbReference type="Proteomes" id="UP001203880"/>
    </source>
</evidence>